<dbReference type="SUPFAM" id="SSF51395">
    <property type="entry name" value="FMN-linked oxidoreductases"/>
    <property type="match status" value="1"/>
</dbReference>
<accession>A0A1N6ZWB0</accession>
<dbReference type="STRING" id="56779.SAMN05421834_1207"/>
<evidence type="ECO:0000256" key="2">
    <source>
        <dbReference type="ARBA" id="ARBA00023002"/>
    </source>
</evidence>
<reference evidence="5" key="1">
    <citation type="submission" date="2017-01" db="EMBL/GenBank/DDBJ databases">
        <authorList>
            <person name="Varghese N."/>
            <person name="Submissions S."/>
        </authorList>
    </citation>
    <scope>NUCLEOTIDE SEQUENCE [LARGE SCALE GENOMIC DNA]</scope>
    <source>
        <strain evidence="5">ATCC 700103</strain>
    </source>
</reference>
<feature type="domain" description="NADH:flavin oxidoreductase/NADH oxidase N-terminal" evidence="3">
    <location>
        <begin position="39"/>
        <end position="383"/>
    </location>
</feature>
<dbReference type="OrthoDB" id="9772736at2"/>
<dbReference type="InterPro" id="IPR051799">
    <property type="entry name" value="NADH_flavin_oxidoreductase"/>
</dbReference>
<keyword evidence="1" id="KW-0285">Flavoprotein</keyword>
<dbReference type="Pfam" id="PF00724">
    <property type="entry name" value="Oxidored_FMN"/>
    <property type="match status" value="1"/>
</dbReference>
<evidence type="ECO:0000313" key="5">
    <source>
        <dbReference type="Proteomes" id="UP000185669"/>
    </source>
</evidence>
<dbReference type="InterPro" id="IPR013785">
    <property type="entry name" value="Aldolase_TIM"/>
</dbReference>
<dbReference type="PANTHER" id="PTHR43656">
    <property type="entry name" value="BINDING OXIDOREDUCTASE, PUTATIVE (AFU_ORTHOLOGUE AFUA_2G08260)-RELATED"/>
    <property type="match status" value="1"/>
</dbReference>
<evidence type="ECO:0000313" key="4">
    <source>
        <dbReference type="EMBL" id="SIR31083.1"/>
    </source>
</evidence>
<evidence type="ECO:0000256" key="1">
    <source>
        <dbReference type="ARBA" id="ARBA00022630"/>
    </source>
</evidence>
<organism evidence="4 5">
    <name type="scientific">Halanaerobium kushneri</name>
    <dbReference type="NCBI Taxonomy" id="56779"/>
    <lineage>
        <taxon>Bacteria</taxon>
        <taxon>Bacillati</taxon>
        <taxon>Bacillota</taxon>
        <taxon>Clostridia</taxon>
        <taxon>Halanaerobiales</taxon>
        <taxon>Halanaerobiaceae</taxon>
        <taxon>Halanaerobium</taxon>
    </lineage>
</organism>
<keyword evidence="2" id="KW-0560">Oxidoreductase</keyword>
<dbReference type="Proteomes" id="UP000185669">
    <property type="component" value="Unassembled WGS sequence"/>
</dbReference>
<dbReference type="Gene3D" id="3.20.20.70">
    <property type="entry name" value="Aldolase class I"/>
    <property type="match status" value="1"/>
</dbReference>
<name>A0A1N6ZWB0_9FIRM</name>
<dbReference type="AlphaFoldDB" id="A0A1N6ZWB0"/>
<dbReference type="GO" id="GO:0010181">
    <property type="term" value="F:FMN binding"/>
    <property type="evidence" value="ECO:0007669"/>
    <property type="project" value="InterPro"/>
</dbReference>
<dbReference type="InterPro" id="IPR001155">
    <property type="entry name" value="OxRdtase_FMN_N"/>
</dbReference>
<dbReference type="EMBL" id="FTNC01000020">
    <property type="protein sequence ID" value="SIR31083.1"/>
    <property type="molecule type" value="Genomic_DNA"/>
</dbReference>
<dbReference type="RefSeq" id="WP_076545654.1">
    <property type="nucleotide sequence ID" value="NZ_FTNC01000020.1"/>
</dbReference>
<dbReference type="GO" id="GO:0016491">
    <property type="term" value="F:oxidoreductase activity"/>
    <property type="evidence" value="ECO:0007669"/>
    <property type="project" value="UniProtKB-KW"/>
</dbReference>
<sequence length="431" mass="49275">MRRKLDFSSVESLEKLLESSNLEINLEKNYDPIREKLLINNREIDNRLAVHPMEGADAEMDGTPSKLTKRRYLRFARGGAGLIWMEAVAVNDNGRANDKQLFLNDKTLTAFKNLNKLIKEEASKKNNNPYLVIQLSHSGRFGEKNNIIFRDECLDPITFSENDFHKMSDSELEKLKYDYLKAARLAKEAGFDAVDIKSCHRYLLSEILAAHKREGKFGGSYHNRTRFLKDVIKLVKKNVEIDLAVRLNIYDAIPYPDGWSTDDRGKAKLNESKRLLKDLDQLGVEIINVTASTPYLKPHINRPFDKGNYKSPEEPLTGVIRLMKLNKFTQENFSGTVIGTGFSWFRQLAPDIISAMIKNGWITMAGFGRMAFAYPDFAQDIIEKNELSSQKVCITCSKCAELKAARENSGCVIRDQEEYLPLYKSLIQRKK</sequence>
<dbReference type="PANTHER" id="PTHR43656:SF2">
    <property type="entry name" value="BINDING OXIDOREDUCTASE, PUTATIVE (AFU_ORTHOLOGUE AFUA_2G08260)-RELATED"/>
    <property type="match status" value="1"/>
</dbReference>
<proteinExistence type="predicted"/>
<protein>
    <submittedName>
        <fullName evidence="4">2,4-dienoyl-CoA reductase</fullName>
    </submittedName>
</protein>
<evidence type="ECO:0000259" key="3">
    <source>
        <dbReference type="Pfam" id="PF00724"/>
    </source>
</evidence>
<gene>
    <name evidence="4" type="ORF">SAMN05421834_1207</name>
</gene>
<keyword evidence="5" id="KW-1185">Reference proteome</keyword>